<dbReference type="InterPro" id="IPR017900">
    <property type="entry name" value="4Fe4S_Fe_S_CS"/>
</dbReference>
<dbReference type="Pfam" id="PF00881">
    <property type="entry name" value="Nitroreductase"/>
    <property type="match status" value="1"/>
</dbReference>
<dbReference type="PROSITE" id="PS00198">
    <property type="entry name" value="4FE4S_FER_1"/>
    <property type="match status" value="1"/>
</dbReference>
<accession>A0A0F9DM61</accession>
<evidence type="ECO:0000259" key="6">
    <source>
        <dbReference type="PROSITE" id="PS51379"/>
    </source>
</evidence>
<dbReference type="InterPro" id="IPR000415">
    <property type="entry name" value="Nitroreductase-like"/>
</dbReference>
<evidence type="ECO:0000313" key="7">
    <source>
        <dbReference type="EMBL" id="KKL54906.1"/>
    </source>
</evidence>
<dbReference type="InterPro" id="IPR017896">
    <property type="entry name" value="4Fe4S_Fe-S-bd"/>
</dbReference>
<proteinExistence type="inferred from homology"/>
<evidence type="ECO:0000256" key="5">
    <source>
        <dbReference type="ARBA" id="ARBA00023002"/>
    </source>
</evidence>
<feature type="domain" description="4Fe-4S ferredoxin-type" evidence="6">
    <location>
        <begin position="1"/>
        <end position="31"/>
    </location>
</feature>
<dbReference type="InterPro" id="IPR029479">
    <property type="entry name" value="Nitroreductase"/>
</dbReference>
<comment type="similarity">
    <text evidence="2">Belongs to the nitroreductase family.</text>
</comment>
<organism evidence="7">
    <name type="scientific">marine sediment metagenome</name>
    <dbReference type="NCBI Taxonomy" id="412755"/>
    <lineage>
        <taxon>unclassified sequences</taxon>
        <taxon>metagenomes</taxon>
        <taxon>ecological metagenomes</taxon>
    </lineage>
</organism>
<keyword evidence="4" id="KW-0288">FMN</keyword>
<keyword evidence="3" id="KW-0285">Flavoprotein</keyword>
<dbReference type="SUPFAM" id="SSF54862">
    <property type="entry name" value="4Fe-4S ferredoxins"/>
    <property type="match status" value="1"/>
</dbReference>
<gene>
    <name evidence="7" type="ORF">LCGC14_2260740</name>
</gene>
<dbReference type="PANTHER" id="PTHR43673:SF2">
    <property type="entry name" value="NITROREDUCTASE"/>
    <property type="match status" value="1"/>
</dbReference>
<comment type="caution">
    <text evidence="7">The sequence shown here is derived from an EMBL/GenBank/DDBJ whole genome shotgun (WGS) entry which is preliminary data.</text>
</comment>
<name>A0A0F9DM61_9ZZZZ</name>
<protein>
    <recommendedName>
        <fullName evidence="6">4Fe-4S ferredoxin-type domain-containing protein</fullName>
    </recommendedName>
</protein>
<evidence type="ECO:0000256" key="4">
    <source>
        <dbReference type="ARBA" id="ARBA00022643"/>
    </source>
</evidence>
<evidence type="ECO:0000256" key="1">
    <source>
        <dbReference type="ARBA" id="ARBA00001917"/>
    </source>
</evidence>
<dbReference type="EMBL" id="LAZR01031033">
    <property type="protein sequence ID" value="KKL54906.1"/>
    <property type="molecule type" value="Genomic_DNA"/>
</dbReference>
<evidence type="ECO:0000256" key="3">
    <source>
        <dbReference type="ARBA" id="ARBA00022630"/>
    </source>
</evidence>
<dbReference type="AlphaFoldDB" id="A0A0F9DM61"/>
<dbReference type="PANTHER" id="PTHR43673">
    <property type="entry name" value="NAD(P)H NITROREDUCTASE YDGI-RELATED"/>
    <property type="match status" value="1"/>
</dbReference>
<dbReference type="Gene3D" id="3.40.109.10">
    <property type="entry name" value="NADH Oxidase"/>
    <property type="match status" value="1"/>
</dbReference>
<sequence length="259" mass="29007">MPIKGINIDKCSNCQACIKECTTGNYIIDEELGQTRFTSSRCILCGHCIAVCPENAIEYEGFKDIAVDLEDPSDSVTPEALFKLIISKRSVRQYKKKEVPIETLKKIIESIRYAPTAINLRIMKCILISGEQKMGEFIDSLIDEIYTGEEKNDLKKSRENGVDPFFHNAPHLIILHSNSMFYEIDATIAITYAMLYAETLGLGSCWIGGIQKFLAANKEKTKKILGVSTKISAIMTLGFPAVEFKRSAPRPPIKLKIME</sequence>
<reference evidence="7" key="1">
    <citation type="journal article" date="2015" name="Nature">
        <title>Complex archaea that bridge the gap between prokaryotes and eukaryotes.</title>
        <authorList>
            <person name="Spang A."/>
            <person name="Saw J.H."/>
            <person name="Jorgensen S.L."/>
            <person name="Zaremba-Niedzwiedzka K."/>
            <person name="Martijn J."/>
            <person name="Lind A.E."/>
            <person name="van Eijk R."/>
            <person name="Schleper C."/>
            <person name="Guy L."/>
            <person name="Ettema T.J."/>
        </authorList>
    </citation>
    <scope>NUCLEOTIDE SEQUENCE</scope>
</reference>
<keyword evidence="5" id="KW-0560">Oxidoreductase</keyword>
<feature type="domain" description="4Fe-4S ferredoxin-type" evidence="6">
    <location>
        <begin position="33"/>
        <end position="62"/>
    </location>
</feature>
<dbReference type="SUPFAM" id="SSF55469">
    <property type="entry name" value="FMN-dependent nitroreductase-like"/>
    <property type="match status" value="1"/>
</dbReference>
<dbReference type="Gene3D" id="3.30.70.20">
    <property type="match status" value="1"/>
</dbReference>
<comment type="cofactor">
    <cofactor evidence="1">
        <name>FMN</name>
        <dbReference type="ChEBI" id="CHEBI:58210"/>
    </cofactor>
</comment>
<dbReference type="GO" id="GO:0016491">
    <property type="term" value="F:oxidoreductase activity"/>
    <property type="evidence" value="ECO:0007669"/>
    <property type="project" value="UniProtKB-KW"/>
</dbReference>
<dbReference type="PROSITE" id="PS51379">
    <property type="entry name" value="4FE4S_FER_2"/>
    <property type="match status" value="2"/>
</dbReference>
<dbReference type="Pfam" id="PF13237">
    <property type="entry name" value="Fer4_10"/>
    <property type="match status" value="1"/>
</dbReference>
<evidence type="ECO:0000256" key="2">
    <source>
        <dbReference type="ARBA" id="ARBA00007118"/>
    </source>
</evidence>